<evidence type="ECO:0000313" key="3">
    <source>
        <dbReference type="Proteomes" id="UP000029228"/>
    </source>
</evidence>
<dbReference type="Proteomes" id="UP000029228">
    <property type="component" value="Unassembled WGS sequence"/>
</dbReference>
<keyword evidence="3" id="KW-1185">Reference proteome</keyword>
<dbReference type="AlphaFoldDB" id="A0A090SVW7"/>
<evidence type="ECO:0000313" key="2">
    <source>
        <dbReference type="EMBL" id="GAL23452.1"/>
    </source>
</evidence>
<sequence length="188" mass="19528">MKKAVAVLAVAAAMASPLALAESTPVMFSSLNGFNAPDANAVGGVRLAVLHGQVNEVKGVDFSVLGMSETQRTTGVNFGLFFGASKVTQEMKGASLGIFNWNTGKTTGVNLAAVNVTNDVSGLNWSAVNYSEGYTMLMLVSLASQTSLTSSLVFSTRQTTLTAYRLVLSTVQTTASSNASQSSTLRSN</sequence>
<gene>
    <name evidence="2" type="ORF">JCM19235_40</name>
</gene>
<feature type="signal peptide" evidence="1">
    <location>
        <begin position="1"/>
        <end position="21"/>
    </location>
</feature>
<protein>
    <submittedName>
        <fullName evidence="2">Uncharacterized low-complexity protein</fullName>
    </submittedName>
</protein>
<accession>A0A090SVW7</accession>
<proteinExistence type="predicted"/>
<reference evidence="2 3" key="2">
    <citation type="submission" date="2014-09" db="EMBL/GenBank/DDBJ databases">
        <authorList>
            <consortium name="NBRP consortium"/>
            <person name="Sawabe T."/>
            <person name="Meirelles P."/>
            <person name="Nakanishi M."/>
            <person name="Sayaka M."/>
            <person name="Hattori M."/>
            <person name="Ohkuma M."/>
        </authorList>
    </citation>
    <scope>NUCLEOTIDE SEQUENCE [LARGE SCALE GENOMIC DNA]</scope>
    <source>
        <strain evidence="3">JCM19235</strain>
    </source>
</reference>
<dbReference type="EMBL" id="BBMR01000022">
    <property type="protein sequence ID" value="GAL23452.1"/>
    <property type="molecule type" value="Genomic_DNA"/>
</dbReference>
<dbReference type="STRING" id="990268.JCM19235_40"/>
<reference evidence="2 3" key="1">
    <citation type="submission" date="2014-09" db="EMBL/GenBank/DDBJ databases">
        <title>Vibrio maritimus JCM 19235. (C45) whole genome shotgun sequence.</title>
        <authorList>
            <person name="Sawabe T."/>
            <person name="Meirelles P."/>
            <person name="Nakanishi M."/>
            <person name="Sayaka M."/>
            <person name="Hattori M."/>
            <person name="Ohkuma M."/>
        </authorList>
    </citation>
    <scope>NUCLEOTIDE SEQUENCE [LARGE SCALE GENOMIC DNA]</scope>
    <source>
        <strain evidence="3">JCM19235</strain>
    </source>
</reference>
<keyword evidence="1" id="KW-0732">Signal</keyword>
<evidence type="ECO:0000256" key="1">
    <source>
        <dbReference type="SAM" id="SignalP"/>
    </source>
</evidence>
<dbReference type="NCBIfam" id="NF047437">
    <property type="entry name" value="VC2662_fam"/>
    <property type="match status" value="1"/>
</dbReference>
<feature type="chain" id="PRO_5001864741" evidence="1">
    <location>
        <begin position="22"/>
        <end position="188"/>
    </location>
</feature>
<organism evidence="2 3">
    <name type="scientific">Vibrio maritimus</name>
    <dbReference type="NCBI Taxonomy" id="990268"/>
    <lineage>
        <taxon>Bacteria</taxon>
        <taxon>Pseudomonadati</taxon>
        <taxon>Pseudomonadota</taxon>
        <taxon>Gammaproteobacteria</taxon>
        <taxon>Vibrionales</taxon>
        <taxon>Vibrionaceae</taxon>
        <taxon>Vibrio</taxon>
    </lineage>
</organism>
<comment type="caution">
    <text evidence="2">The sequence shown here is derived from an EMBL/GenBank/DDBJ whole genome shotgun (WGS) entry which is preliminary data.</text>
</comment>
<name>A0A090SVW7_9VIBR</name>